<sequence>MATLRIRLQVPKKYRDQPLMGDVLASCQLQFNILAAHLGPNREEDGWFDVMLTGTPEDITAALAVLRDRDIELWSDTEDEF</sequence>
<name>A0A0H3K9E7_SYNP6</name>
<evidence type="ECO:0000313" key="3">
    <source>
        <dbReference type="Proteomes" id="UP000001175"/>
    </source>
</evidence>
<dbReference type="EMBL" id="AP008231">
    <property type="protein sequence ID" value="BAD80597.1"/>
    <property type="molecule type" value="Genomic_DNA"/>
</dbReference>
<gene>
    <name evidence="2" type="ordered locus">syc2407_c</name>
</gene>
<dbReference type="SMART" id="SM00930">
    <property type="entry name" value="NIL"/>
    <property type="match status" value="1"/>
</dbReference>
<dbReference type="AlphaFoldDB" id="A0A0H3K9E7"/>
<proteinExistence type="predicted"/>
<dbReference type="Proteomes" id="UP000001175">
    <property type="component" value="Chromosome"/>
</dbReference>
<accession>A0A0H3K9E7</accession>
<feature type="domain" description="NIL" evidence="1">
    <location>
        <begin position="2"/>
        <end position="76"/>
    </location>
</feature>
<dbReference type="KEGG" id="syc:syc2407_c"/>
<evidence type="ECO:0000259" key="1">
    <source>
        <dbReference type="SMART" id="SM00930"/>
    </source>
</evidence>
<organism evidence="2 3">
    <name type="scientific">Synechococcus sp. (strain ATCC 27144 / PCC 6301 / SAUG 1402/1)</name>
    <name type="common">Anacystis nidulans</name>
    <dbReference type="NCBI Taxonomy" id="269084"/>
    <lineage>
        <taxon>Bacteria</taxon>
        <taxon>Bacillati</taxon>
        <taxon>Cyanobacteriota</taxon>
        <taxon>Cyanophyceae</taxon>
        <taxon>Synechococcales</taxon>
        <taxon>Synechococcaceae</taxon>
        <taxon>Synechococcus</taxon>
    </lineage>
</organism>
<dbReference type="Pfam" id="PF09383">
    <property type="entry name" value="NIL"/>
    <property type="match status" value="1"/>
</dbReference>
<dbReference type="InterPro" id="IPR018449">
    <property type="entry name" value="NIL_domain"/>
</dbReference>
<evidence type="ECO:0000313" key="2">
    <source>
        <dbReference type="EMBL" id="BAD80597.1"/>
    </source>
</evidence>
<dbReference type="InterPro" id="IPR045865">
    <property type="entry name" value="ACT-like_dom_sf"/>
</dbReference>
<dbReference type="eggNOG" id="COG1135">
    <property type="taxonomic scope" value="Bacteria"/>
</dbReference>
<reference evidence="2 3" key="1">
    <citation type="journal article" date="2007" name="Photosyn. Res.">
        <title>Complete nucleotide sequence of the freshwater unicellular cyanobacterium Synechococcus elongatus PCC 6301 chromosome: gene content and organization.</title>
        <authorList>
            <person name="Sugita C."/>
            <person name="Ogata K."/>
            <person name="Shikata M."/>
            <person name="Jikuya H."/>
            <person name="Takano J."/>
            <person name="Furumichi M."/>
            <person name="Kanehisa M."/>
            <person name="Omata T."/>
            <person name="Sugiura M."/>
            <person name="Sugita M."/>
        </authorList>
    </citation>
    <scope>NUCLEOTIDE SEQUENCE [LARGE SCALE GENOMIC DNA]</scope>
    <source>
        <strain evidence="3">ATCC 27144 / PCC 6301 / SAUG 1402/1</strain>
    </source>
</reference>
<dbReference type="SUPFAM" id="SSF55021">
    <property type="entry name" value="ACT-like"/>
    <property type="match status" value="1"/>
</dbReference>
<dbReference type="Gene3D" id="3.30.70.260">
    <property type="match status" value="1"/>
</dbReference>
<protein>
    <recommendedName>
        <fullName evidence="1">NIL domain-containing protein</fullName>
    </recommendedName>
</protein>
<dbReference type="RefSeq" id="WP_011244717.1">
    <property type="nucleotide sequence ID" value="NC_006576.1"/>
</dbReference>